<feature type="non-terminal residue" evidence="2">
    <location>
        <position position="74"/>
    </location>
</feature>
<feature type="signal peptide" evidence="1">
    <location>
        <begin position="1"/>
        <end position="18"/>
    </location>
</feature>
<sequence length="74" mass="8116">MKSLLALLLLGAVVTTLAEEPFEDKAVQEFLDEEGNETIAELADEGNDAHCCLRSVQVADLMLRRAQSSNKPKE</sequence>
<feature type="chain" id="PRO_5047008377" evidence="1">
    <location>
        <begin position="19"/>
        <end position="74"/>
    </location>
</feature>
<organism evidence="2 3">
    <name type="scientific">Porites lobata</name>
    <dbReference type="NCBI Taxonomy" id="104759"/>
    <lineage>
        <taxon>Eukaryota</taxon>
        <taxon>Metazoa</taxon>
        <taxon>Cnidaria</taxon>
        <taxon>Anthozoa</taxon>
        <taxon>Hexacorallia</taxon>
        <taxon>Scleractinia</taxon>
        <taxon>Fungiina</taxon>
        <taxon>Poritidae</taxon>
        <taxon>Porites</taxon>
    </lineage>
</organism>
<evidence type="ECO:0000313" key="2">
    <source>
        <dbReference type="EMBL" id="CAH3148796.1"/>
    </source>
</evidence>
<keyword evidence="3" id="KW-1185">Reference proteome</keyword>
<evidence type="ECO:0000313" key="3">
    <source>
        <dbReference type="Proteomes" id="UP001159405"/>
    </source>
</evidence>
<accession>A0ABN8PQM9</accession>
<keyword evidence="1" id="KW-0732">Signal</keyword>
<gene>
    <name evidence="2" type="ORF">PLOB_00046852</name>
</gene>
<dbReference type="Proteomes" id="UP001159405">
    <property type="component" value="Unassembled WGS sequence"/>
</dbReference>
<dbReference type="EMBL" id="CALNXK010000085">
    <property type="protein sequence ID" value="CAH3148796.1"/>
    <property type="molecule type" value="Genomic_DNA"/>
</dbReference>
<comment type="caution">
    <text evidence="2">The sequence shown here is derived from an EMBL/GenBank/DDBJ whole genome shotgun (WGS) entry which is preliminary data.</text>
</comment>
<proteinExistence type="predicted"/>
<name>A0ABN8PQM9_9CNID</name>
<reference evidence="2 3" key="1">
    <citation type="submission" date="2022-05" db="EMBL/GenBank/DDBJ databases">
        <authorList>
            <consortium name="Genoscope - CEA"/>
            <person name="William W."/>
        </authorList>
    </citation>
    <scope>NUCLEOTIDE SEQUENCE [LARGE SCALE GENOMIC DNA]</scope>
</reference>
<evidence type="ECO:0000256" key="1">
    <source>
        <dbReference type="SAM" id="SignalP"/>
    </source>
</evidence>
<protein>
    <submittedName>
        <fullName evidence="2">Uncharacterized protein</fullName>
    </submittedName>
</protein>